<dbReference type="Pfam" id="PF07687">
    <property type="entry name" value="M20_dimer"/>
    <property type="match status" value="1"/>
</dbReference>
<dbReference type="NCBIfam" id="NF005914">
    <property type="entry name" value="PRK07907.1"/>
    <property type="match status" value="1"/>
</dbReference>
<name>A0A163W9X0_9MYCO</name>
<feature type="region of interest" description="Disordered" evidence="4">
    <location>
        <begin position="93"/>
        <end position="113"/>
    </location>
</feature>
<evidence type="ECO:0000256" key="4">
    <source>
        <dbReference type="SAM" id="MobiDB-lite"/>
    </source>
</evidence>
<keyword evidence="1" id="KW-0645">Protease</keyword>
<keyword evidence="3" id="KW-0378">Hydrolase</keyword>
<dbReference type="Gene3D" id="3.30.70.360">
    <property type="match status" value="1"/>
</dbReference>
<protein>
    <submittedName>
        <fullName evidence="6">Dipeptidase</fullName>
    </submittedName>
</protein>
<dbReference type="Pfam" id="PF01546">
    <property type="entry name" value="Peptidase_M20"/>
    <property type="match status" value="1"/>
</dbReference>
<evidence type="ECO:0000313" key="6">
    <source>
        <dbReference type="EMBL" id="KZS58145.1"/>
    </source>
</evidence>
<dbReference type="RefSeq" id="WP_075512956.1">
    <property type="nucleotide sequence ID" value="NZ_CP089224.1"/>
</dbReference>
<accession>A0A163W9X0</accession>
<dbReference type="PANTHER" id="PTHR43270">
    <property type="entry name" value="BETA-ALA-HIS DIPEPTIDASE"/>
    <property type="match status" value="1"/>
</dbReference>
<dbReference type="Proteomes" id="UP000077342">
    <property type="component" value="Unassembled WGS sequence"/>
</dbReference>
<dbReference type="InterPro" id="IPR011650">
    <property type="entry name" value="Peptidase_M20_dimer"/>
</dbReference>
<dbReference type="GO" id="GO:0046872">
    <property type="term" value="F:metal ion binding"/>
    <property type="evidence" value="ECO:0007669"/>
    <property type="project" value="UniProtKB-KW"/>
</dbReference>
<dbReference type="AlphaFoldDB" id="A0A163W9X0"/>
<dbReference type="Gene3D" id="3.40.630.10">
    <property type="entry name" value="Zn peptidases"/>
    <property type="match status" value="1"/>
</dbReference>
<dbReference type="CDD" id="cd03893">
    <property type="entry name" value="M20_Dipept_like"/>
    <property type="match status" value="1"/>
</dbReference>
<evidence type="ECO:0000256" key="2">
    <source>
        <dbReference type="ARBA" id="ARBA00022723"/>
    </source>
</evidence>
<keyword evidence="2" id="KW-0479">Metal-binding</keyword>
<organism evidence="6 7">
    <name type="scientific">Mycobacterium ostraviense</name>
    <dbReference type="NCBI Taxonomy" id="2738409"/>
    <lineage>
        <taxon>Bacteria</taxon>
        <taxon>Bacillati</taxon>
        <taxon>Actinomycetota</taxon>
        <taxon>Actinomycetes</taxon>
        <taxon>Mycobacteriales</taxon>
        <taxon>Mycobacteriaceae</taxon>
        <taxon>Mycobacterium</taxon>
    </lineage>
</organism>
<proteinExistence type="predicted"/>
<dbReference type="SUPFAM" id="SSF53187">
    <property type="entry name" value="Zn-dependent exopeptidases"/>
    <property type="match status" value="1"/>
</dbReference>
<dbReference type="InterPro" id="IPR051458">
    <property type="entry name" value="Cyt/Met_Dipeptidase"/>
</dbReference>
<feature type="domain" description="Peptidase M20 dimerisation" evidence="5">
    <location>
        <begin position="191"/>
        <end position="343"/>
    </location>
</feature>
<evidence type="ECO:0000256" key="1">
    <source>
        <dbReference type="ARBA" id="ARBA00022670"/>
    </source>
</evidence>
<dbReference type="EMBL" id="LWCI01000154">
    <property type="protein sequence ID" value="KZS58145.1"/>
    <property type="molecule type" value="Genomic_DNA"/>
</dbReference>
<keyword evidence="7" id="KW-1185">Reference proteome</keyword>
<gene>
    <name evidence="6" type="ORF">A4G28_05630</name>
</gene>
<dbReference type="GO" id="GO:0008233">
    <property type="term" value="F:peptidase activity"/>
    <property type="evidence" value="ECO:0007669"/>
    <property type="project" value="UniProtKB-KW"/>
</dbReference>
<evidence type="ECO:0000259" key="5">
    <source>
        <dbReference type="Pfam" id="PF07687"/>
    </source>
</evidence>
<evidence type="ECO:0000256" key="3">
    <source>
        <dbReference type="ARBA" id="ARBA00022801"/>
    </source>
</evidence>
<reference evidence="7" key="1">
    <citation type="submission" date="2016-04" db="EMBL/GenBank/DDBJ databases">
        <authorList>
            <person name="Strapagiel D."/>
            <person name="Borowka P."/>
            <person name="Marciniak B."/>
            <person name="Bakula Z."/>
            <person name="Van Ingen J."/>
            <person name="Safianowska A."/>
            <person name="Dziadek J."/>
            <person name="Jagielski T."/>
        </authorList>
    </citation>
    <scope>NUCLEOTIDE SEQUENCE [LARGE SCALE GENOMIC DNA]</scope>
    <source>
        <strain evidence="7">1010001458</strain>
    </source>
</reference>
<sequence>MTDLVERVRAVLPSVRRDLEGLVRIDSVWADPARHDQVHRSAKAVADLLSQAGFDDVLIVSEGGAPAVIARYPAPPGAPTVLLYAHHDVQPEGDRDQWASPPFEPTERDGRLYGRGTADDKAGIATHLAAFRAHGGRPPVGVTVFVEGEEESGSPSLGRLLAAHRDALAADVIVIADSDNWSTDVPALTVSLRGLADCVVEVATLDHGLHSGLWGGVVPDALSVLVRLLASLHDDDGNVAVAGLHETDVTAVNFPDYPPERVRADAGLLDGVSEIGSGSVPQRLWAKPAITVIGIDTTSVAAASNTLIPRVRAKISLRVAPGGDAAAHLDALEAHLRRHAPWGARVSVLRGEVAQPYAIEGSGPVYDAARAAFRRAWGTDPIDMGMGGSIPFIAEFARAFPAAKILVTGVEDPATQAHSINESLHLGVLERAAIAEALLLANLG</sequence>
<evidence type="ECO:0000313" key="7">
    <source>
        <dbReference type="Proteomes" id="UP000077342"/>
    </source>
</evidence>
<dbReference type="InterPro" id="IPR002933">
    <property type="entry name" value="Peptidase_M20"/>
</dbReference>
<dbReference type="GO" id="GO:0006508">
    <property type="term" value="P:proteolysis"/>
    <property type="evidence" value="ECO:0007669"/>
    <property type="project" value="UniProtKB-KW"/>
</dbReference>
<comment type="caution">
    <text evidence="6">The sequence shown here is derived from an EMBL/GenBank/DDBJ whole genome shotgun (WGS) entry which is preliminary data.</text>
</comment>
<dbReference type="PANTHER" id="PTHR43270:SF12">
    <property type="entry name" value="SUCCINYL-DIAMINOPIMELATE DESUCCINYLASE"/>
    <property type="match status" value="1"/>
</dbReference>